<gene>
    <name evidence="2" type="ORF">HDA43_003792</name>
</gene>
<feature type="transmembrane region" description="Helical" evidence="1">
    <location>
        <begin position="92"/>
        <end position="110"/>
    </location>
</feature>
<organism evidence="2 3">
    <name type="scientific">Streptosporangium sandarakinum</name>
    <dbReference type="NCBI Taxonomy" id="1260955"/>
    <lineage>
        <taxon>Bacteria</taxon>
        <taxon>Bacillati</taxon>
        <taxon>Actinomycetota</taxon>
        <taxon>Actinomycetes</taxon>
        <taxon>Streptosporangiales</taxon>
        <taxon>Streptosporangiaceae</taxon>
        <taxon>Streptosporangium</taxon>
    </lineage>
</organism>
<reference evidence="2 3" key="1">
    <citation type="submission" date="2020-07" db="EMBL/GenBank/DDBJ databases">
        <title>Sequencing the genomes of 1000 actinobacteria strains.</title>
        <authorList>
            <person name="Klenk H.-P."/>
        </authorList>
    </citation>
    <scope>NUCLEOTIDE SEQUENCE [LARGE SCALE GENOMIC DNA]</scope>
    <source>
        <strain evidence="2 3">DSM 45763</strain>
    </source>
</reference>
<sequence length="148" mass="15585">MNTSAGAGPLRLARSTVRRVLAVLAAAPMVLLAVTALTDQDSAISMIAGLAAVAVAAIVFVALRRATHRTAEIADGDLDERERGEVREALRIAYSANGVMLGLLFAAAMADRRLVTVTWEPLIAGAIITLVLLPSAIVAWRQRDLTDA</sequence>
<feature type="transmembrane region" description="Helical" evidence="1">
    <location>
        <begin position="122"/>
        <end position="140"/>
    </location>
</feature>
<protein>
    <submittedName>
        <fullName evidence="2">Uncharacterized protein</fullName>
    </submittedName>
</protein>
<keyword evidence="1" id="KW-0812">Transmembrane</keyword>
<evidence type="ECO:0000313" key="3">
    <source>
        <dbReference type="Proteomes" id="UP000576393"/>
    </source>
</evidence>
<dbReference type="EMBL" id="JACCCO010000002">
    <property type="protein sequence ID" value="NYF41591.1"/>
    <property type="molecule type" value="Genomic_DNA"/>
</dbReference>
<evidence type="ECO:0000313" key="2">
    <source>
        <dbReference type="EMBL" id="NYF41591.1"/>
    </source>
</evidence>
<keyword evidence="3" id="KW-1185">Reference proteome</keyword>
<accession>A0A852V5J9</accession>
<comment type="caution">
    <text evidence="2">The sequence shown here is derived from an EMBL/GenBank/DDBJ whole genome shotgun (WGS) entry which is preliminary data.</text>
</comment>
<keyword evidence="1" id="KW-0472">Membrane</keyword>
<dbReference type="AlphaFoldDB" id="A0A852V5J9"/>
<dbReference type="Proteomes" id="UP000576393">
    <property type="component" value="Unassembled WGS sequence"/>
</dbReference>
<evidence type="ECO:0000256" key="1">
    <source>
        <dbReference type="SAM" id="Phobius"/>
    </source>
</evidence>
<keyword evidence="1" id="KW-1133">Transmembrane helix</keyword>
<feature type="transmembrane region" description="Helical" evidence="1">
    <location>
        <begin position="20"/>
        <end position="37"/>
    </location>
</feature>
<feature type="transmembrane region" description="Helical" evidence="1">
    <location>
        <begin position="43"/>
        <end position="63"/>
    </location>
</feature>
<dbReference type="RefSeq" id="WP_179823485.1">
    <property type="nucleotide sequence ID" value="NZ_JACCCO010000002.1"/>
</dbReference>
<name>A0A852V5J9_9ACTN</name>
<proteinExistence type="predicted"/>